<gene>
    <name evidence="2" type="ORF">SMN809_LOCUS74344</name>
</gene>
<comment type="caution">
    <text evidence="2">The sequence shown here is derived from an EMBL/GenBank/DDBJ whole genome shotgun (WGS) entry which is preliminary data.</text>
</comment>
<dbReference type="Gene3D" id="1.50.10.10">
    <property type="match status" value="1"/>
</dbReference>
<proteinExistence type="inferred from homology"/>
<dbReference type="SUPFAM" id="SSF48208">
    <property type="entry name" value="Six-hairpin glycosidases"/>
    <property type="match status" value="1"/>
</dbReference>
<dbReference type="InterPro" id="IPR008928">
    <property type="entry name" value="6-hairpin_glycosidase_sf"/>
</dbReference>
<dbReference type="GO" id="GO:0005975">
    <property type="term" value="P:carbohydrate metabolic process"/>
    <property type="evidence" value="ECO:0007669"/>
    <property type="project" value="InterPro"/>
</dbReference>
<dbReference type="PANTHER" id="PTHR11051:SF8">
    <property type="entry name" value="PROTEIN-GLUCOSYLGALACTOSYLHYDROXYLYSINE GLUCOSIDASE"/>
    <property type="match status" value="1"/>
</dbReference>
<feature type="non-terminal residue" evidence="2">
    <location>
        <position position="1"/>
    </location>
</feature>
<evidence type="ECO:0000313" key="3">
    <source>
        <dbReference type="Proteomes" id="UP000676336"/>
    </source>
</evidence>
<dbReference type="InterPro" id="IPR012341">
    <property type="entry name" value="6hp_glycosidase-like_sf"/>
</dbReference>
<dbReference type="AlphaFoldDB" id="A0A8S3IDU3"/>
<comment type="similarity">
    <text evidence="1">Belongs to the glycosyl hydrolase 65 family.</text>
</comment>
<evidence type="ECO:0000313" key="2">
    <source>
        <dbReference type="EMBL" id="CAF5196968.1"/>
    </source>
</evidence>
<evidence type="ECO:0000256" key="1">
    <source>
        <dbReference type="ARBA" id="ARBA00006768"/>
    </source>
</evidence>
<accession>A0A8S3IDU3</accession>
<name>A0A8S3IDU3_9BILA</name>
<dbReference type="EMBL" id="CAJOBI010329954">
    <property type="protein sequence ID" value="CAF5196968.1"/>
    <property type="molecule type" value="Genomic_DNA"/>
</dbReference>
<dbReference type="GO" id="GO:0004553">
    <property type="term" value="F:hydrolase activity, hydrolyzing O-glycosyl compounds"/>
    <property type="evidence" value="ECO:0007669"/>
    <property type="project" value="TreeGrafter"/>
</dbReference>
<dbReference type="Proteomes" id="UP000676336">
    <property type="component" value="Unassembled WGS sequence"/>
</dbReference>
<organism evidence="2 3">
    <name type="scientific">Rotaria magnacalcarata</name>
    <dbReference type="NCBI Taxonomy" id="392030"/>
    <lineage>
        <taxon>Eukaryota</taxon>
        <taxon>Metazoa</taxon>
        <taxon>Spiralia</taxon>
        <taxon>Gnathifera</taxon>
        <taxon>Rotifera</taxon>
        <taxon>Eurotatoria</taxon>
        <taxon>Bdelloidea</taxon>
        <taxon>Philodinida</taxon>
        <taxon>Philodinidae</taxon>
        <taxon>Rotaria</taxon>
    </lineage>
</organism>
<reference evidence="2" key="1">
    <citation type="submission" date="2021-02" db="EMBL/GenBank/DDBJ databases">
        <authorList>
            <person name="Nowell W R."/>
        </authorList>
    </citation>
    <scope>NUCLEOTIDE SEQUENCE</scope>
</reference>
<protein>
    <submittedName>
        <fullName evidence="2">Uncharacterized protein</fullName>
    </submittedName>
</protein>
<sequence>MCKYHVYSFKTHKSSFVQNKRLLSGKTRQVENNQFQLEQLPVFVYYTPLPVNGFELDPQETSRTYLFVTSIDSEQERAKRSFEYASNERHSDQIWSSHVSLWNDVWSNGRVEIVGDDELQRQINSAFYYILSSLPPLSTRSEHKQFYGLSPGSLSRGGLVGEDYAGHSFWDTETWIYPSILLFYP</sequence>
<dbReference type="PANTHER" id="PTHR11051">
    <property type="entry name" value="GLYCOSYL HYDROLASE-RELATED"/>
    <property type="match status" value="1"/>
</dbReference>